<name>A0A445A246_ARAHY</name>
<keyword evidence="1" id="KW-0812">Transmembrane</keyword>
<proteinExistence type="predicted"/>
<sequence length="273" mass="30193">MSGSHVSERSNRSSAIENWTRNNVRSKRGPVSEWCGSGCRLVLRWLETKMHPNKPFVRYLNYNLSTNGKNWCDLFVWTDSVQDEVQVKADEKNEKGEMKMNIAWRMGKLEVEVKKCKSDDPSAWFRIFHNICVCVNVDVKGLNRISPILQNHDINIMGKYEEPMEYLYNVYNGAMDINHFFLGALSSEVGTNLRKPANRTVVASLAPCTGFKIVNPVGGGDLLLGFSFAGVGSVVAVVADAVAVPVTVTEAVAMAVTVALVVVAFAEAVVVEF</sequence>
<keyword evidence="1" id="KW-1133">Transmembrane helix</keyword>
<evidence type="ECO:0000313" key="2">
    <source>
        <dbReference type="EMBL" id="RYR20442.1"/>
    </source>
</evidence>
<organism evidence="2 3">
    <name type="scientific">Arachis hypogaea</name>
    <name type="common">Peanut</name>
    <dbReference type="NCBI Taxonomy" id="3818"/>
    <lineage>
        <taxon>Eukaryota</taxon>
        <taxon>Viridiplantae</taxon>
        <taxon>Streptophyta</taxon>
        <taxon>Embryophyta</taxon>
        <taxon>Tracheophyta</taxon>
        <taxon>Spermatophyta</taxon>
        <taxon>Magnoliopsida</taxon>
        <taxon>eudicotyledons</taxon>
        <taxon>Gunneridae</taxon>
        <taxon>Pentapetalae</taxon>
        <taxon>rosids</taxon>
        <taxon>fabids</taxon>
        <taxon>Fabales</taxon>
        <taxon>Fabaceae</taxon>
        <taxon>Papilionoideae</taxon>
        <taxon>50 kb inversion clade</taxon>
        <taxon>dalbergioids sensu lato</taxon>
        <taxon>Dalbergieae</taxon>
        <taxon>Pterocarpus clade</taxon>
        <taxon>Arachis</taxon>
    </lineage>
</organism>
<dbReference type="Proteomes" id="UP000289738">
    <property type="component" value="Chromosome B03"/>
</dbReference>
<protein>
    <submittedName>
        <fullName evidence="2">Uncharacterized protein</fullName>
    </submittedName>
</protein>
<dbReference type="EMBL" id="SDMP01000013">
    <property type="protein sequence ID" value="RYR20442.1"/>
    <property type="molecule type" value="Genomic_DNA"/>
</dbReference>
<evidence type="ECO:0000313" key="3">
    <source>
        <dbReference type="Proteomes" id="UP000289738"/>
    </source>
</evidence>
<comment type="caution">
    <text evidence="2">The sequence shown here is derived from an EMBL/GenBank/DDBJ whole genome shotgun (WGS) entry which is preliminary data.</text>
</comment>
<keyword evidence="1" id="KW-0472">Membrane</keyword>
<reference evidence="2 3" key="1">
    <citation type="submission" date="2019-01" db="EMBL/GenBank/DDBJ databases">
        <title>Sequencing of cultivated peanut Arachis hypogaea provides insights into genome evolution and oil improvement.</title>
        <authorList>
            <person name="Chen X."/>
        </authorList>
    </citation>
    <scope>NUCLEOTIDE SEQUENCE [LARGE SCALE GENOMIC DNA]</scope>
    <source>
        <strain evidence="3">cv. Fuhuasheng</strain>
        <tissue evidence="2">Leaves</tissue>
    </source>
</reference>
<feature type="transmembrane region" description="Helical" evidence="1">
    <location>
        <begin position="222"/>
        <end position="245"/>
    </location>
</feature>
<feature type="transmembrane region" description="Helical" evidence="1">
    <location>
        <begin position="251"/>
        <end position="271"/>
    </location>
</feature>
<gene>
    <name evidence="2" type="ORF">Ahy_B03g065561</name>
</gene>
<accession>A0A445A246</accession>
<keyword evidence="3" id="KW-1185">Reference proteome</keyword>
<evidence type="ECO:0000256" key="1">
    <source>
        <dbReference type="SAM" id="Phobius"/>
    </source>
</evidence>
<dbReference type="AlphaFoldDB" id="A0A445A246"/>